<name>A0AAV7L625_PLEWA</name>
<dbReference type="AlphaFoldDB" id="A0AAV7L625"/>
<accession>A0AAV7L625</accession>
<feature type="region of interest" description="Disordered" evidence="1">
    <location>
        <begin position="1"/>
        <end position="29"/>
    </location>
</feature>
<comment type="caution">
    <text evidence="2">The sequence shown here is derived from an EMBL/GenBank/DDBJ whole genome shotgun (WGS) entry which is preliminary data.</text>
</comment>
<organism evidence="2 3">
    <name type="scientific">Pleurodeles waltl</name>
    <name type="common">Iberian ribbed newt</name>
    <dbReference type="NCBI Taxonomy" id="8319"/>
    <lineage>
        <taxon>Eukaryota</taxon>
        <taxon>Metazoa</taxon>
        <taxon>Chordata</taxon>
        <taxon>Craniata</taxon>
        <taxon>Vertebrata</taxon>
        <taxon>Euteleostomi</taxon>
        <taxon>Amphibia</taxon>
        <taxon>Batrachia</taxon>
        <taxon>Caudata</taxon>
        <taxon>Salamandroidea</taxon>
        <taxon>Salamandridae</taxon>
        <taxon>Pleurodelinae</taxon>
        <taxon>Pleurodeles</taxon>
    </lineage>
</organism>
<evidence type="ECO:0000256" key="1">
    <source>
        <dbReference type="SAM" id="MobiDB-lite"/>
    </source>
</evidence>
<evidence type="ECO:0000313" key="3">
    <source>
        <dbReference type="Proteomes" id="UP001066276"/>
    </source>
</evidence>
<dbReference type="EMBL" id="JANPWB010000016">
    <property type="protein sequence ID" value="KAJ1083300.1"/>
    <property type="molecule type" value="Genomic_DNA"/>
</dbReference>
<proteinExistence type="predicted"/>
<protein>
    <submittedName>
        <fullName evidence="2">Uncharacterized protein</fullName>
    </submittedName>
</protein>
<reference evidence="2" key="1">
    <citation type="journal article" date="2022" name="bioRxiv">
        <title>Sequencing and chromosome-scale assembly of the giantPleurodeles waltlgenome.</title>
        <authorList>
            <person name="Brown T."/>
            <person name="Elewa A."/>
            <person name="Iarovenko S."/>
            <person name="Subramanian E."/>
            <person name="Araus A.J."/>
            <person name="Petzold A."/>
            <person name="Susuki M."/>
            <person name="Suzuki K.-i.T."/>
            <person name="Hayashi T."/>
            <person name="Toyoda A."/>
            <person name="Oliveira C."/>
            <person name="Osipova E."/>
            <person name="Leigh N.D."/>
            <person name="Simon A."/>
            <person name="Yun M.H."/>
        </authorList>
    </citation>
    <scope>NUCLEOTIDE SEQUENCE</scope>
    <source>
        <strain evidence="2">20211129_DDA</strain>
        <tissue evidence="2">Liver</tissue>
    </source>
</reference>
<gene>
    <name evidence="2" type="ORF">NDU88_003459</name>
</gene>
<dbReference type="Proteomes" id="UP001066276">
    <property type="component" value="Chromosome 12"/>
</dbReference>
<keyword evidence="3" id="KW-1185">Reference proteome</keyword>
<sequence>MLVIGRRGYTEQQDGRSLEGSAGRLSKSGKIYPKRRPRLRGTKLNICNGQRSPGAADAVRIETPEAERARACPMRCWS</sequence>
<evidence type="ECO:0000313" key="2">
    <source>
        <dbReference type="EMBL" id="KAJ1083300.1"/>
    </source>
</evidence>